<dbReference type="Gene3D" id="2.40.50.140">
    <property type="entry name" value="Nucleic acid-binding proteins"/>
    <property type="match status" value="1"/>
</dbReference>
<dbReference type="EMBL" id="CP071868">
    <property type="protein sequence ID" value="QTE28245.1"/>
    <property type="molecule type" value="Genomic_DNA"/>
</dbReference>
<organism evidence="3 4">
    <name type="scientific">Pengzhenrongella sicca</name>
    <dbReference type="NCBI Taxonomy" id="2819238"/>
    <lineage>
        <taxon>Bacteria</taxon>
        <taxon>Bacillati</taxon>
        <taxon>Actinomycetota</taxon>
        <taxon>Actinomycetes</taxon>
        <taxon>Micrococcales</taxon>
        <taxon>Pengzhenrongella</taxon>
    </lineage>
</organism>
<dbReference type="InterPro" id="IPR012340">
    <property type="entry name" value="NA-bd_OB-fold"/>
</dbReference>
<protein>
    <submittedName>
        <fullName evidence="3">Cold-shock protein</fullName>
    </submittedName>
</protein>
<name>A0A8A4Z9U8_9MICO</name>
<dbReference type="Pfam" id="PF00313">
    <property type="entry name" value="CSD"/>
    <property type="match status" value="1"/>
</dbReference>
<evidence type="ECO:0000256" key="1">
    <source>
        <dbReference type="SAM" id="MobiDB-lite"/>
    </source>
</evidence>
<dbReference type="RefSeq" id="WP_227422476.1">
    <property type="nucleotide sequence ID" value="NZ_CP071868.1"/>
</dbReference>
<accession>A0A8A4Z9U8</accession>
<dbReference type="PRINTS" id="PR00050">
    <property type="entry name" value="COLDSHOCK"/>
</dbReference>
<feature type="region of interest" description="Disordered" evidence="1">
    <location>
        <begin position="67"/>
        <end position="88"/>
    </location>
</feature>
<dbReference type="CDD" id="cd04458">
    <property type="entry name" value="CSP_CDS"/>
    <property type="match status" value="1"/>
</dbReference>
<dbReference type="AlphaFoldDB" id="A0A8A4Z9U8"/>
<dbReference type="KEGG" id="psic:J4E96_12710"/>
<evidence type="ECO:0000313" key="4">
    <source>
        <dbReference type="Proteomes" id="UP000663937"/>
    </source>
</evidence>
<dbReference type="GO" id="GO:0003676">
    <property type="term" value="F:nucleic acid binding"/>
    <property type="evidence" value="ECO:0007669"/>
    <property type="project" value="InterPro"/>
</dbReference>
<dbReference type="InterPro" id="IPR002059">
    <property type="entry name" value="CSP_DNA-bd"/>
</dbReference>
<evidence type="ECO:0000259" key="2">
    <source>
        <dbReference type="PROSITE" id="PS51857"/>
    </source>
</evidence>
<gene>
    <name evidence="3" type="ORF">J4E96_12710</name>
</gene>
<feature type="domain" description="CSD" evidence="2">
    <location>
        <begin position="1"/>
        <end position="66"/>
    </location>
</feature>
<dbReference type="PROSITE" id="PS51857">
    <property type="entry name" value="CSD_2"/>
    <property type="match status" value="1"/>
</dbReference>
<dbReference type="Proteomes" id="UP000663937">
    <property type="component" value="Chromosome"/>
</dbReference>
<proteinExistence type="predicted"/>
<reference evidence="3" key="1">
    <citation type="submission" date="2021-03" db="EMBL/GenBank/DDBJ databases">
        <title>Pengzhenrongella sicca gen. nov., sp. nov., a new member of suborder Micrococcineae isolated from High-Arctic tundra soil.</title>
        <authorList>
            <person name="Peng F."/>
        </authorList>
    </citation>
    <scope>NUCLEOTIDE SEQUENCE</scope>
    <source>
        <strain evidence="3">LRZ-2</strain>
    </source>
</reference>
<feature type="compositionally biased region" description="Gly residues" evidence="1">
    <location>
        <begin position="71"/>
        <end position="80"/>
    </location>
</feature>
<keyword evidence="4" id="KW-1185">Reference proteome</keyword>
<evidence type="ECO:0000313" key="3">
    <source>
        <dbReference type="EMBL" id="QTE28245.1"/>
    </source>
</evidence>
<dbReference type="SUPFAM" id="SSF50249">
    <property type="entry name" value="Nucleic acid-binding proteins"/>
    <property type="match status" value="1"/>
</dbReference>
<sequence length="88" mass="9111">MATGKLKWFDDNKGYGLISLDDSGVEVIVMDSAVSSETRAILDAHVRLEFDVVQGITGLEADNLHALGPLEGPGTGGGGTRPAPQAGF</sequence>